<proteinExistence type="predicted"/>
<evidence type="ECO:0000259" key="1">
    <source>
        <dbReference type="Pfam" id="PF12957"/>
    </source>
</evidence>
<evidence type="ECO:0000313" key="2">
    <source>
        <dbReference type="EMBL" id="RYC70084.1"/>
    </source>
</evidence>
<dbReference type="InterPro" id="IPR024559">
    <property type="entry name" value="DUF3846"/>
</dbReference>
<feature type="domain" description="DUF3846" evidence="1">
    <location>
        <begin position="1"/>
        <end position="89"/>
    </location>
</feature>
<evidence type="ECO:0000313" key="3">
    <source>
        <dbReference type="Proteomes" id="UP000290407"/>
    </source>
</evidence>
<comment type="caution">
    <text evidence="2">The sequence shown here is derived from an EMBL/GenBank/DDBJ whole genome shotgun (WGS) entry which is preliminary data.</text>
</comment>
<name>A0A4Q2UL92_9BACT</name>
<reference evidence="2 3" key="1">
    <citation type="submission" date="2019-01" db="EMBL/GenBank/DDBJ databases">
        <title>Spirosoma flava sp. nov., a propanil-degrading bacterium isolated from herbicide-contaminated soil.</title>
        <authorList>
            <person name="Zhang L."/>
            <person name="Jiang J.-D."/>
        </authorList>
    </citation>
    <scope>NUCLEOTIDE SEQUENCE [LARGE SCALE GENOMIC DNA]</scope>
    <source>
        <strain evidence="2 3">TY50</strain>
    </source>
</reference>
<dbReference type="RefSeq" id="WP_129601312.1">
    <property type="nucleotide sequence ID" value="NZ_SBLB01000002.1"/>
</dbReference>
<sequence length="119" mass="13101">MNAILIDVTAQTVTDIDLKPGLWAMYKAIGCRSVDRVTLNGTDDLWLDDEGLLHDPQPPKFRFVGADNVFAGNGLICGYTGDGHTISTTLRAELIRPMILFLGNVPVRSHEPVLIDWPL</sequence>
<accession>A0A4Q2UL92</accession>
<dbReference type="AlphaFoldDB" id="A0A4Q2UL92"/>
<dbReference type="EMBL" id="SBLB01000002">
    <property type="protein sequence ID" value="RYC70084.1"/>
    <property type="molecule type" value="Genomic_DNA"/>
</dbReference>
<protein>
    <recommendedName>
        <fullName evidence="1">DUF3846 domain-containing protein</fullName>
    </recommendedName>
</protein>
<gene>
    <name evidence="2" type="ORF">EQG79_09440</name>
</gene>
<dbReference type="Proteomes" id="UP000290407">
    <property type="component" value="Unassembled WGS sequence"/>
</dbReference>
<dbReference type="Pfam" id="PF12957">
    <property type="entry name" value="DUF3846"/>
    <property type="match status" value="1"/>
</dbReference>
<keyword evidence="3" id="KW-1185">Reference proteome</keyword>
<organism evidence="2 3">
    <name type="scientific">Spirosoma sordidisoli</name>
    <dbReference type="NCBI Taxonomy" id="2502893"/>
    <lineage>
        <taxon>Bacteria</taxon>
        <taxon>Pseudomonadati</taxon>
        <taxon>Bacteroidota</taxon>
        <taxon>Cytophagia</taxon>
        <taxon>Cytophagales</taxon>
        <taxon>Cytophagaceae</taxon>
        <taxon>Spirosoma</taxon>
    </lineage>
</organism>